<sequence>MRDSRTPPGANASRIAITFPATLGGVPALTMPCLPDPGIHNKAASHRTGPVERDAVTRISWR</sequence>
<evidence type="ECO:0000313" key="3">
    <source>
        <dbReference type="Proteomes" id="UP001165074"/>
    </source>
</evidence>
<feature type="region of interest" description="Disordered" evidence="1">
    <location>
        <begin position="37"/>
        <end position="62"/>
    </location>
</feature>
<organism evidence="2 3">
    <name type="scientific">Actinoallomurus iriomotensis</name>
    <dbReference type="NCBI Taxonomy" id="478107"/>
    <lineage>
        <taxon>Bacteria</taxon>
        <taxon>Bacillati</taxon>
        <taxon>Actinomycetota</taxon>
        <taxon>Actinomycetes</taxon>
        <taxon>Streptosporangiales</taxon>
        <taxon>Thermomonosporaceae</taxon>
        <taxon>Actinoallomurus</taxon>
    </lineage>
</organism>
<evidence type="ECO:0000256" key="1">
    <source>
        <dbReference type="SAM" id="MobiDB-lite"/>
    </source>
</evidence>
<reference evidence="2" key="1">
    <citation type="submission" date="2023-03" db="EMBL/GenBank/DDBJ databases">
        <title>Actinoallomurus iriomotensis NBRC 103684.</title>
        <authorList>
            <person name="Ichikawa N."/>
            <person name="Sato H."/>
            <person name="Tonouchi N."/>
        </authorList>
    </citation>
    <scope>NUCLEOTIDE SEQUENCE</scope>
    <source>
        <strain evidence="2">NBRC 103684</strain>
    </source>
</reference>
<keyword evidence="3" id="KW-1185">Reference proteome</keyword>
<gene>
    <name evidence="2" type="ORF">Airi02_056130</name>
</gene>
<name>A0A9W6W1S1_9ACTN</name>
<evidence type="ECO:0000313" key="2">
    <source>
        <dbReference type="EMBL" id="GLY87684.1"/>
    </source>
</evidence>
<dbReference type="Proteomes" id="UP001165074">
    <property type="component" value="Unassembled WGS sequence"/>
</dbReference>
<comment type="caution">
    <text evidence="2">The sequence shown here is derived from an EMBL/GenBank/DDBJ whole genome shotgun (WGS) entry which is preliminary data.</text>
</comment>
<proteinExistence type="predicted"/>
<dbReference type="EMBL" id="BSTK01000008">
    <property type="protein sequence ID" value="GLY87684.1"/>
    <property type="molecule type" value="Genomic_DNA"/>
</dbReference>
<dbReference type="AlphaFoldDB" id="A0A9W6W1S1"/>
<accession>A0A9W6W1S1</accession>
<protein>
    <submittedName>
        <fullName evidence="2">Uncharacterized protein</fullName>
    </submittedName>
</protein>